<accession>A0ABP6H3I7</accession>
<comment type="caution">
    <text evidence="2">The sequence shown here is derived from an EMBL/GenBank/DDBJ whole genome shotgun (WGS) entry which is preliminary data.</text>
</comment>
<keyword evidence="1" id="KW-1133">Transmembrane helix</keyword>
<dbReference type="Proteomes" id="UP001501326">
    <property type="component" value="Unassembled WGS sequence"/>
</dbReference>
<sequence length="113" mass="11365">MTGSECLPDAAASGRRLGGESLAKPIPQAPSLASLVTMAGTASSAWSIPVLVAATVANDVLLVLALGLAVDPDFGVIARVGGGAVALGAVMGQLALVVLWRRRRKSRVGHVLV</sequence>
<feature type="transmembrane region" description="Helical" evidence="1">
    <location>
        <begin position="48"/>
        <end position="70"/>
    </location>
</feature>
<evidence type="ECO:0000313" key="3">
    <source>
        <dbReference type="Proteomes" id="UP001501326"/>
    </source>
</evidence>
<gene>
    <name evidence="2" type="ORF">GCM10009867_16350</name>
</gene>
<name>A0ABP6H3I7_9MICO</name>
<proteinExistence type="predicted"/>
<keyword evidence="1" id="KW-0812">Transmembrane</keyword>
<evidence type="ECO:0008006" key="4">
    <source>
        <dbReference type="Google" id="ProtNLM"/>
    </source>
</evidence>
<keyword evidence="3" id="KW-1185">Reference proteome</keyword>
<evidence type="ECO:0000313" key="2">
    <source>
        <dbReference type="EMBL" id="GAA2735004.1"/>
    </source>
</evidence>
<feature type="transmembrane region" description="Helical" evidence="1">
    <location>
        <begin position="76"/>
        <end position="100"/>
    </location>
</feature>
<reference evidence="3" key="1">
    <citation type="journal article" date="2019" name="Int. J. Syst. Evol. Microbiol.">
        <title>The Global Catalogue of Microorganisms (GCM) 10K type strain sequencing project: providing services to taxonomists for standard genome sequencing and annotation.</title>
        <authorList>
            <consortium name="The Broad Institute Genomics Platform"/>
            <consortium name="The Broad Institute Genome Sequencing Center for Infectious Disease"/>
            <person name="Wu L."/>
            <person name="Ma J."/>
        </authorList>
    </citation>
    <scope>NUCLEOTIDE SEQUENCE [LARGE SCALE GENOMIC DNA]</scope>
    <source>
        <strain evidence="3">JCM 16378</strain>
    </source>
</reference>
<evidence type="ECO:0000256" key="1">
    <source>
        <dbReference type="SAM" id="Phobius"/>
    </source>
</evidence>
<organism evidence="2 3">
    <name type="scientific">Pedococcus aerophilus</name>
    <dbReference type="NCBI Taxonomy" id="436356"/>
    <lineage>
        <taxon>Bacteria</taxon>
        <taxon>Bacillati</taxon>
        <taxon>Actinomycetota</taxon>
        <taxon>Actinomycetes</taxon>
        <taxon>Micrococcales</taxon>
        <taxon>Intrasporangiaceae</taxon>
        <taxon>Pedococcus</taxon>
    </lineage>
</organism>
<protein>
    <recommendedName>
        <fullName evidence="4">Polysaccharide biosynthesis protein C-terminal domain-containing protein</fullName>
    </recommendedName>
</protein>
<keyword evidence="1" id="KW-0472">Membrane</keyword>
<dbReference type="EMBL" id="BAAARN010000001">
    <property type="protein sequence ID" value="GAA2735004.1"/>
    <property type="molecule type" value="Genomic_DNA"/>
</dbReference>